<dbReference type="OrthoDB" id="9805307at2"/>
<dbReference type="RefSeq" id="WP_105191641.1">
    <property type="nucleotide sequence ID" value="NZ_PTQZ01000059.1"/>
</dbReference>
<proteinExistence type="predicted"/>
<dbReference type="GO" id="GO:0046872">
    <property type="term" value="F:metal ion binding"/>
    <property type="evidence" value="ECO:0007669"/>
    <property type="project" value="UniProtKB-KW"/>
</dbReference>
<organism evidence="3 4">
    <name type="scientific">Amnimonas aquatica</name>
    <dbReference type="NCBI Taxonomy" id="2094561"/>
    <lineage>
        <taxon>Bacteria</taxon>
        <taxon>Pseudomonadati</taxon>
        <taxon>Pseudomonadota</taxon>
        <taxon>Gammaproteobacteria</taxon>
        <taxon>Moraxellales</taxon>
        <taxon>Moraxellaceae</taxon>
        <taxon>Amnimonas</taxon>
    </lineage>
</organism>
<gene>
    <name evidence="3" type="ORF">C5O18_03900</name>
</gene>
<dbReference type="InterPro" id="IPR036663">
    <property type="entry name" value="Fumarylacetoacetase_C_sf"/>
</dbReference>
<keyword evidence="4" id="KW-1185">Reference proteome</keyword>
<evidence type="ECO:0000313" key="3">
    <source>
        <dbReference type="EMBL" id="PQA47678.1"/>
    </source>
</evidence>
<sequence>MTYRHMWSDGRPVDLPAGKVVCVGRNYAAHARELGNAVPETPILFLKPATALVPLGPDFAIPAGRGECHHETEITLLIGSTLSGEVSEEAARAAIAGIGIGLDLTLRDVQNTLKQKGLPWEVAKAFDGAAPMGPFLPPGGFADLAAISVGLIVNGERRQSGKSADMITGIVPLLRFIATIFTLQPGDIVMTGTPEGVAALQSGDRLMPILSGHSWQTRVR</sequence>
<feature type="domain" description="Fumarylacetoacetase-like C-terminal" evidence="2">
    <location>
        <begin position="19"/>
        <end position="206"/>
    </location>
</feature>
<dbReference type="PANTHER" id="PTHR11820:SF7">
    <property type="entry name" value="ACYLPYRUVASE FAHD1, MITOCHONDRIAL"/>
    <property type="match status" value="1"/>
</dbReference>
<name>A0A2P6ATL8_9GAMM</name>
<keyword evidence="1" id="KW-0479">Metal-binding</keyword>
<evidence type="ECO:0000313" key="4">
    <source>
        <dbReference type="Proteomes" id="UP000243900"/>
    </source>
</evidence>
<dbReference type="Proteomes" id="UP000243900">
    <property type="component" value="Unassembled WGS sequence"/>
</dbReference>
<dbReference type="EMBL" id="PTQZ01000059">
    <property type="protein sequence ID" value="PQA47678.1"/>
    <property type="molecule type" value="Genomic_DNA"/>
</dbReference>
<dbReference type="Gene3D" id="3.90.850.10">
    <property type="entry name" value="Fumarylacetoacetase-like, C-terminal domain"/>
    <property type="match status" value="1"/>
</dbReference>
<dbReference type="AlphaFoldDB" id="A0A2P6ATL8"/>
<dbReference type="PANTHER" id="PTHR11820">
    <property type="entry name" value="ACYLPYRUVASE"/>
    <property type="match status" value="1"/>
</dbReference>
<dbReference type="GO" id="GO:0018773">
    <property type="term" value="F:acetylpyruvate hydrolase activity"/>
    <property type="evidence" value="ECO:0007669"/>
    <property type="project" value="TreeGrafter"/>
</dbReference>
<dbReference type="InterPro" id="IPR011234">
    <property type="entry name" value="Fumarylacetoacetase-like_C"/>
</dbReference>
<reference evidence="4" key="1">
    <citation type="submission" date="2018-02" db="EMBL/GenBank/DDBJ databases">
        <title>Genome sequencing of Solimonas sp. HR-BB.</title>
        <authorList>
            <person name="Lee Y."/>
            <person name="Jeon C.O."/>
        </authorList>
    </citation>
    <scope>NUCLEOTIDE SEQUENCE [LARGE SCALE GENOMIC DNA]</scope>
    <source>
        <strain evidence="4">HR-E</strain>
    </source>
</reference>
<evidence type="ECO:0000259" key="2">
    <source>
        <dbReference type="Pfam" id="PF01557"/>
    </source>
</evidence>
<dbReference type="NCBIfam" id="NF007967">
    <property type="entry name" value="PRK10691.1"/>
    <property type="match status" value="1"/>
</dbReference>
<dbReference type="Pfam" id="PF01557">
    <property type="entry name" value="FAA_hydrolase"/>
    <property type="match status" value="1"/>
</dbReference>
<evidence type="ECO:0000256" key="1">
    <source>
        <dbReference type="ARBA" id="ARBA00022723"/>
    </source>
</evidence>
<dbReference type="SUPFAM" id="SSF56529">
    <property type="entry name" value="FAH"/>
    <property type="match status" value="1"/>
</dbReference>
<comment type="caution">
    <text evidence="3">The sequence shown here is derived from an EMBL/GenBank/DDBJ whole genome shotgun (WGS) entry which is preliminary data.</text>
</comment>
<keyword evidence="3" id="KW-0378">Hydrolase</keyword>
<protein>
    <submittedName>
        <fullName evidence="3">Fumarylacetoacetate hydrolase family protein</fullName>
    </submittedName>
</protein>
<accession>A0A2P6ATL8</accession>